<keyword evidence="2" id="KW-0732">Signal</keyword>
<proteinExistence type="predicted"/>
<feature type="region of interest" description="Disordered" evidence="1">
    <location>
        <begin position="335"/>
        <end position="356"/>
    </location>
</feature>
<gene>
    <name evidence="3" type="ORF">CVLEPA_LOCUS28195</name>
</gene>
<accession>A0ABP0GSZ8</accession>
<organism evidence="3 4">
    <name type="scientific">Clavelina lepadiformis</name>
    <name type="common">Light-bulb sea squirt</name>
    <name type="synonym">Ascidia lepadiformis</name>
    <dbReference type="NCBI Taxonomy" id="159417"/>
    <lineage>
        <taxon>Eukaryota</taxon>
        <taxon>Metazoa</taxon>
        <taxon>Chordata</taxon>
        <taxon>Tunicata</taxon>
        <taxon>Ascidiacea</taxon>
        <taxon>Aplousobranchia</taxon>
        <taxon>Clavelinidae</taxon>
        <taxon>Clavelina</taxon>
    </lineage>
</organism>
<evidence type="ECO:0000256" key="2">
    <source>
        <dbReference type="SAM" id="SignalP"/>
    </source>
</evidence>
<dbReference type="EMBL" id="CAWYQH010000141">
    <property type="protein sequence ID" value="CAK8694867.1"/>
    <property type="molecule type" value="Genomic_DNA"/>
</dbReference>
<comment type="caution">
    <text evidence="3">The sequence shown here is derived from an EMBL/GenBank/DDBJ whole genome shotgun (WGS) entry which is preliminary data.</text>
</comment>
<evidence type="ECO:0000256" key="1">
    <source>
        <dbReference type="SAM" id="MobiDB-lite"/>
    </source>
</evidence>
<evidence type="ECO:0000313" key="4">
    <source>
        <dbReference type="Proteomes" id="UP001642483"/>
    </source>
</evidence>
<evidence type="ECO:0000313" key="3">
    <source>
        <dbReference type="EMBL" id="CAK8694867.1"/>
    </source>
</evidence>
<reference evidence="3 4" key="1">
    <citation type="submission" date="2024-02" db="EMBL/GenBank/DDBJ databases">
        <authorList>
            <person name="Daric V."/>
            <person name="Darras S."/>
        </authorList>
    </citation>
    <scope>NUCLEOTIDE SEQUENCE [LARGE SCALE GENOMIC DNA]</scope>
</reference>
<feature type="signal peptide" evidence="2">
    <location>
        <begin position="1"/>
        <end position="21"/>
    </location>
</feature>
<keyword evidence="4" id="KW-1185">Reference proteome</keyword>
<feature type="compositionally biased region" description="Basic and acidic residues" evidence="1">
    <location>
        <begin position="335"/>
        <end position="344"/>
    </location>
</feature>
<feature type="chain" id="PRO_5047124205" evidence="2">
    <location>
        <begin position="22"/>
        <end position="1042"/>
    </location>
</feature>
<name>A0ABP0GSZ8_CLALP</name>
<feature type="compositionally biased region" description="Basic and acidic residues" evidence="1">
    <location>
        <begin position="191"/>
        <end position="214"/>
    </location>
</feature>
<sequence>MKKLKHLLVVMLLLPAGLTMANKIEETSLGDNSLISYNIPPVTWLNSPTVTKISEYQFDIFGREIHFSVVNQQLHEVTKGQFPVKQTTETESHYEVTLRGDCVYLDDDVTLQGLKKLRVHARKFVSNGQTLTLQAPQVCHQFDFLGRCSFLGKAGESSNGADGKPGIASPLVEINVQRVEGNIEIISEGSDGNRGEDGGDGRDGEDGEEGRSLDTKGYPCRRQKKPSSAWSLRRCDDKIGDPGSHGGNGENGRRAGHSGSGGDSKKITLNTKYIFGSFKVTQRSGNGGLPAIHGHGGRESYGGEGGCGLECYHVCGGAGRVWRCACNTRGQDCSDENRGERGNSGEEGIDGAILYPPPNKGHDGIVEKSSLRKVESLKQWFVDDKDLLQLIHRRGELLFQKNKTDKALETFSFLTSVTNQGSSFHQQVLLRKSALEQGFDFYGNSDKYAPNLGWKYLRRRVTRSITSGKIYETSYNSVKNKIDNAKLAAETLRDAANINIARSKRKLRYERSDLRSERTVYLKSLRQLDKTMKKEQQEIKRLLPKVIQEHNQEERQRQGTIILDFFSALLGFPSAYFGLNPQLAFDSARKIFQIFESNPGCSVPTLNEAKATLQMRLDFAFHYENNKRVKLSQMNTSAAVPIIMSSNLAKSRGKLLQEFSCLLDKEGRSNSFKSLTRLLDDFFRDGDFRISLINKLINFDLQIKQVSYEIVLLREWKNAVNTIVQLSTNNIPMTIKQTFTDLLYSVYQQNEATIIRSLYELAKGYQFMSLWKFDALKNYVNAYGDQSLTSNLGSLNGMFHFEQIMQTLEDDRNRFLNLISTTAGAGSHTYTVLREMDQVTHPGVFDLLHNKGRFTVHLNLDPNITLTTGCSSCYNARLISIYVEITGSAQPIGVPSRIYVKVAHMGDSYFLLPLSNGEDTVVHFQQKPENIDGGHVIFFNRKKLVTSVTDLSLGEKFQQSEGNRFCHEYNRAQDFFGGQLCKSPYASYTITVPRDRTLSCGSHISGMNCQELDFTRFEKIRIFMKARAWSSYVTPPNLQAAN</sequence>
<protein>
    <submittedName>
        <fullName evidence="3">Uncharacterized protein</fullName>
    </submittedName>
</protein>
<feature type="region of interest" description="Disordered" evidence="1">
    <location>
        <begin position="183"/>
        <end position="266"/>
    </location>
</feature>
<dbReference type="Proteomes" id="UP001642483">
    <property type="component" value="Unassembled WGS sequence"/>
</dbReference>